<dbReference type="PROSITE" id="PS51387">
    <property type="entry name" value="FAD_PCMH"/>
    <property type="match status" value="1"/>
</dbReference>
<evidence type="ECO:0000313" key="6">
    <source>
        <dbReference type="EMBL" id="AQZ63657.1"/>
    </source>
</evidence>
<dbReference type="SUPFAM" id="SSF56176">
    <property type="entry name" value="FAD-binding/transporter-associated domain-like"/>
    <property type="match status" value="1"/>
</dbReference>
<dbReference type="InterPro" id="IPR016166">
    <property type="entry name" value="FAD-bd_PCMH"/>
</dbReference>
<dbReference type="Pfam" id="PF01565">
    <property type="entry name" value="FAD_binding_4"/>
    <property type="match status" value="1"/>
</dbReference>
<organism evidence="6 7">
    <name type="scientific">[Actinomadura] parvosata subsp. kistnae</name>
    <dbReference type="NCBI Taxonomy" id="1909395"/>
    <lineage>
        <taxon>Bacteria</taxon>
        <taxon>Bacillati</taxon>
        <taxon>Actinomycetota</taxon>
        <taxon>Actinomycetes</taxon>
        <taxon>Streptosporangiales</taxon>
        <taxon>Streptosporangiaceae</taxon>
        <taxon>Nonomuraea</taxon>
    </lineage>
</organism>
<dbReference type="PANTHER" id="PTHR11748">
    <property type="entry name" value="D-LACTATE DEHYDROGENASE"/>
    <property type="match status" value="1"/>
</dbReference>
<dbReference type="STRING" id="1909395.BKM31_21315"/>
<dbReference type="InterPro" id="IPR006094">
    <property type="entry name" value="Oxid_FAD_bind_N"/>
</dbReference>
<dbReference type="GO" id="GO:0004458">
    <property type="term" value="F:D-lactate dehydrogenase (cytochrome) activity"/>
    <property type="evidence" value="ECO:0007669"/>
    <property type="project" value="TreeGrafter"/>
</dbReference>
<gene>
    <name evidence="6" type="ORF">BKM31_21315</name>
</gene>
<dbReference type="Gene3D" id="3.40.462.10">
    <property type="entry name" value="FAD-linked oxidases, C-terminal domain"/>
    <property type="match status" value="1"/>
</dbReference>
<evidence type="ECO:0000256" key="2">
    <source>
        <dbReference type="ARBA" id="ARBA00022630"/>
    </source>
</evidence>
<evidence type="ECO:0000313" key="7">
    <source>
        <dbReference type="Proteomes" id="UP000190797"/>
    </source>
</evidence>
<dbReference type="RefSeq" id="WP_155127780.1">
    <property type="nucleotide sequence ID" value="NZ_CP017717.1"/>
</dbReference>
<evidence type="ECO:0000256" key="4">
    <source>
        <dbReference type="ARBA" id="ARBA00023002"/>
    </source>
</evidence>
<name>A0A1V0A0E3_9ACTN</name>
<dbReference type="OrthoDB" id="9811557at2"/>
<dbReference type="GO" id="GO:1903457">
    <property type="term" value="P:lactate catabolic process"/>
    <property type="evidence" value="ECO:0007669"/>
    <property type="project" value="TreeGrafter"/>
</dbReference>
<dbReference type="InterPro" id="IPR016170">
    <property type="entry name" value="Cytok_DH_C_sf"/>
</dbReference>
<dbReference type="Gene3D" id="3.30.465.10">
    <property type="match status" value="1"/>
</dbReference>
<dbReference type="Gene3D" id="3.30.43.10">
    <property type="entry name" value="Uridine Diphospho-n-acetylenolpyruvylglucosamine Reductase, domain 2"/>
    <property type="match status" value="1"/>
</dbReference>
<dbReference type="GO" id="GO:0071949">
    <property type="term" value="F:FAD binding"/>
    <property type="evidence" value="ECO:0007669"/>
    <property type="project" value="InterPro"/>
</dbReference>
<feature type="domain" description="FAD-binding PCMH-type" evidence="5">
    <location>
        <begin position="27"/>
        <end position="212"/>
    </location>
</feature>
<evidence type="ECO:0000259" key="5">
    <source>
        <dbReference type="PROSITE" id="PS51387"/>
    </source>
</evidence>
<dbReference type="EMBL" id="CP017717">
    <property type="protein sequence ID" value="AQZ63657.1"/>
    <property type="molecule type" value="Genomic_DNA"/>
</dbReference>
<comment type="similarity">
    <text evidence="1">Belongs to the FAD-binding oxidoreductase/transferase type 4 family.</text>
</comment>
<dbReference type="SUPFAM" id="SSF55103">
    <property type="entry name" value="FAD-linked oxidases, C-terminal domain"/>
    <property type="match status" value="1"/>
</dbReference>
<sequence>MSEAERWLREWSHRLGATGQADTGANVGMFRTRRVLGTLRPADVEQVRAILRTAVPGVTLHPLSTGHNWGLGSREPVRDGAVLLDLRRLDRVRHLDLDVGAAVVEPGVTQGRLAGLLAGSAYMLNVTASSAHTSIVGNALERGVGLRRQRCEDVAGLEVVLADGRLLRLGSWPDGQGRVVPYRHEVGPALMPLFAQSSFGVVTAAVIRLLPRPRALHLVRLRFGAGRLAEVVDELRDYRGQRLVGGVLKIYQSGDSEECTAYCCVDGDPELAALARDLLLRRAGGSGLFDDVCAHPGGEQLPDQLRRCLGGDPGGNEAVLRDWFGTTSGGVDANPGTGYLFFLPLLPFRGAAVARARTLVRQVGAETGTRWQATVNAISGDVIDLAVSCLFPKTGAARAHQALGLLHRRFAEHGWLPYRLDVDHMTAGGPPEVLGRLKELFDPRGVLAPGRYEPDAG</sequence>
<dbReference type="PANTHER" id="PTHR11748:SF111">
    <property type="entry name" value="D-LACTATE DEHYDROGENASE, MITOCHONDRIAL-RELATED"/>
    <property type="match status" value="1"/>
</dbReference>
<dbReference type="InterPro" id="IPR036318">
    <property type="entry name" value="FAD-bd_PCMH-like_sf"/>
</dbReference>
<keyword evidence="2" id="KW-0285">Flavoprotein</keyword>
<dbReference type="AlphaFoldDB" id="A0A1V0A0E3"/>
<dbReference type="GO" id="GO:0008720">
    <property type="term" value="F:D-lactate dehydrogenase (NAD+) activity"/>
    <property type="evidence" value="ECO:0007669"/>
    <property type="project" value="TreeGrafter"/>
</dbReference>
<dbReference type="InterPro" id="IPR016164">
    <property type="entry name" value="FAD-linked_Oxase-like_C"/>
</dbReference>
<accession>A0A1V0A0E3</accession>
<dbReference type="KEGG" id="noa:BKM31_21315"/>
<evidence type="ECO:0000256" key="1">
    <source>
        <dbReference type="ARBA" id="ARBA00008000"/>
    </source>
</evidence>
<evidence type="ECO:0000256" key="3">
    <source>
        <dbReference type="ARBA" id="ARBA00022827"/>
    </source>
</evidence>
<keyword evidence="3" id="KW-0274">FAD</keyword>
<dbReference type="InterPro" id="IPR016169">
    <property type="entry name" value="FAD-bd_PCMH_sub2"/>
</dbReference>
<reference evidence="7" key="1">
    <citation type="journal article" date="2017" name="Med. Chem. Commun.">
        <title>Nonomuraea sp. ATCC 55076 harbours the largest actinomycete chromosome to date and the kistamicin biosynthetic gene cluster.</title>
        <authorList>
            <person name="Nazari B."/>
            <person name="Forneris C.C."/>
            <person name="Gibson M.I."/>
            <person name="Moon K."/>
            <person name="Schramma K.R."/>
            <person name="Seyedsayamdost M.R."/>
        </authorList>
    </citation>
    <scope>NUCLEOTIDE SEQUENCE [LARGE SCALE GENOMIC DNA]</scope>
    <source>
        <strain evidence="7">ATCC 55076</strain>
    </source>
</reference>
<dbReference type="Proteomes" id="UP000190797">
    <property type="component" value="Chromosome"/>
</dbReference>
<keyword evidence="4" id="KW-0560">Oxidoreductase</keyword>
<keyword evidence="7" id="KW-1185">Reference proteome</keyword>
<protein>
    <recommendedName>
        <fullName evidence="5">FAD-binding PCMH-type domain-containing protein</fullName>
    </recommendedName>
</protein>
<dbReference type="InterPro" id="IPR016167">
    <property type="entry name" value="FAD-bd_PCMH_sub1"/>
</dbReference>
<proteinExistence type="inferred from homology"/>